<protein>
    <submittedName>
        <fullName evidence="2">Distal-less</fullName>
    </submittedName>
</protein>
<evidence type="ECO:0000313" key="2">
    <source>
        <dbReference type="WBParaSite" id="ES5_v2.g12983.t1"/>
    </source>
</evidence>
<evidence type="ECO:0000313" key="1">
    <source>
        <dbReference type="Proteomes" id="UP000887579"/>
    </source>
</evidence>
<sequence length="89" mass="9597">MSYVPAKSGGSAGWNDPPPMNSMSAQKQLPLKKYPRPVDPSCQNAANFAPPTQYPSYANNDPTQNHTAFTGGREGERTTQYGATGTYQT</sequence>
<organism evidence="1 2">
    <name type="scientific">Panagrolaimus sp. ES5</name>
    <dbReference type="NCBI Taxonomy" id="591445"/>
    <lineage>
        <taxon>Eukaryota</taxon>
        <taxon>Metazoa</taxon>
        <taxon>Ecdysozoa</taxon>
        <taxon>Nematoda</taxon>
        <taxon>Chromadorea</taxon>
        <taxon>Rhabditida</taxon>
        <taxon>Tylenchina</taxon>
        <taxon>Panagrolaimomorpha</taxon>
        <taxon>Panagrolaimoidea</taxon>
        <taxon>Panagrolaimidae</taxon>
        <taxon>Panagrolaimus</taxon>
    </lineage>
</organism>
<accession>A0AC34F774</accession>
<dbReference type="WBParaSite" id="ES5_v2.g12983.t1">
    <property type="protein sequence ID" value="ES5_v2.g12983.t1"/>
    <property type="gene ID" value="ES5_v2.g12983"/>
</dbReference>
<dbReference type="Proteomes" id="UP000887579">
    <property type="component" value="Unplaced"/>
</dbReference>
<proteinExistence type="predicted"/>
<name>A0AC34F774_9BILA</name>
<reference evidence="2" key="1">
    <citation type="submission" date="2022-11" db="UniProtKB">
        <authorList>
            <consortium name="WormBaseParasite"/>
        </authorList>
    </citation>
    <scope>IDENTIFICATION</scope>
</reference>